<dbReference type="AlphaFoldDB" id="A0A1I6FPG7"/>
<proteinExistence type="predicted"/>
<gene>
    <name evidence="2" type="ORF">SAMN04488005_0187</name>
</gene>
<evidence type="ECO:0000313" key="2">
    <source>
        <dbReference type="EMBL" id="SFR31816.1"/>
    </source>
</evidence>
<dbReference type="OrthoDB" id="159440at2"/>
<keyword evidence="1" id="KW-0472">Membrane</keyword>
<sequence>MPKRKHKISEHHKRQLRLILRGLVIVAVAGILIFGVRAANSSRAWVNAPPEDIAGWMTPRYVAMSQHVPPHVVEDVIAYDRGDQRHKITLEDIALAQDIDIATLIARLETAVTAFKDSQRD</sequence>
<dbReference type="RefSeq" id="WP_090195238.1">
    <property type="nucleotide sequence ID" value="NZ_FOYP01000001.1"/>
</dbReference>
<accession>A0A1I6FPG7</accession>
<dbReference type="EMBL" id="FOYP01000001">
    <property type="protein sequence ID" value="SFR31816.1"/>
    <property type="molecule type" value="Genomic_DNA"/>
</dbReference>
<reference evidence="3" key="1">
    <citation type="submission" date="2016-10" db="EMBL/GenBank/DDBJ databases">
        <authorList>
            <person name="Varghese N."/>
            <person name="Submissions S."/>
        </authorList>
    </citation>
    <scope>NUCLEOTIDE SEQUENCE [LARGE SCALE GENOMIC DNA]</scope>
    <source>
        <strain evidence="3">DSM 26879</strain>
    </source>
</reference>
<evidence type="ECO:0000256" key="1">
    <source>
        <dbReference type="SAM" id="Phobius"/>
    </source>
</evidence>
<protein>
    <submittedName>
        <fullName evidence="2">Uncharacterized protein</fullName>
    </submittedName>
</protein>
<evidence type="ECO:0000313" key="3">
    <source>
        <dbReference type="Proteomes" id="UP000199478"/>
    </source>
</evidence>
<dbReference type="Proteomes" id="UP000199478">
    <property type="component" value="Unassembled WGS sequence"/>
</dbReference>
<organism evidence="2 3">
    <name type="scientific">Yoonia tamlensis</name>
    <dbReference type="NCBI Taxonomy" id="390270"/>
    <lineage>
        <taxon>Bacteria</taxon>
        <taxon>Pseudomonadati</taxon>
        <taxon>Pseudomonadota</taxon>
        <taxon>Alphaproteobacteria</taxon>
        <taxon>Rhodobacterales</taxon>
        <taxon>Paracoccaceae</taxon>
        <taxon>Yoonia</taxon>
    </lineage>
</organism>
<dbReference type="STRING" id="390270.SAMN04488005_0187"/>
<keyword evidence="1" id="KW-1133">Transmembrane helix</keyword>
<feature type="transmembrane region" description="Helical" evidence="1">
    <location>
        <begin position="20"/>
        <end position="39"/>
    </location>
</feature>
<keyword evidence="3" id="KW-1185">Reference proteome</keyword>
<name>A0A1I6FPG7_9RHOB</name>
<keyword evidence="1" id="KW-0812">Transmembrane</keyword>